<protein>
    <recommendedName>
        <fullName evidence="4">LamG-like jellyroll fold domain-containing protein</fullName>
    </recommendedName>
</protein>
<dbReference type="Gene3D" id="2.60.120.200">
    <property type="match status" value="1"/>
</dbReference>
<dbReference type="SMART" id="SM00560">
    <property type="entry name" value="LamGL"/>
    <property type="match status" value="1"/>
</dbReference>
<keyword evidence="1 3" id="KW-0732">Signal</keyword>
<dbReference type="Pfam" id="PF13385">
    <property type="entry name" value="Laminin_G_3"/>
    <property type="match status" value="1"/>
</dbReference>
<feature type="domain" description="LamG-like jellyroll fold" evidence="4">
    <location>
        <begin position="204"/>
        <end position="336"/>
    </location>
</feature>
<sequence length="353" mass="37071">MQVLFILAVTVAGIYGQCPPFDAAVECPNADAGFVADACDKTCFYTCEMPDDVYTAVKRCCRACESWSQDILTCQPDDSLPGCEAETTTVMDVCTLLEGANKYSFILGDTMMVCPSGTVFNLTECKCVNDPNPVYSPMKAAITCITFSQGWNGLSASKGVYAAASNVAVVADCTPAGGNCGYFSAALGSSMNIPLFSNSYDAFSEFSVSLWFKRTPGKPGRQGLVGNGDCGASSSIGLMSEDENVVSVQLKNATDFDFTAAGLAADDDVFHHLAVVYDGSSVMVFIDGTNVAAGVFSGKIKRVYYPMVIGSCMCGSCNFDGYMDSISFAKVAFSPADVASLANNTGLCMPGPV</sequence>
<reference evidence="5" key="1">
    <citation type="journal article" date="2023" name="Mol. Biol. Evol.">
        <title>Third-Generation Sequencing Reveals the Adaptive Role of the Epigenome in Three Deep-Sea Polychaetes.</title>
        <authorList>
            <person name="Perez M."/>
            <person name="Aroh O."/>
            <person name="Sun Y."/>
            <person name="Lan Y."/>
            <person name="Juniper S.K."/>
            <person name="Young C.R."/>
            <person name="Angers B."/>
            <person name="Qian P.Y."/>
        </authorList>
    </citation>
    <scope>NUCLEOTIDE SEQUENCE</scope>
    <source>
        <strain evidence="5">R07B-5</strain>
    </source>
</reference>
<evidence type="ECO:0000259" key="4">
    <source>
        <dbReference type="SMART" id="SM00560"/>
    </source>
</evidence>
<proteinExistence type="predicted"/>
<keyword evidence="2" id="KW-1015">Disulfide bond</keyword>
<evidence type="ECO:0000313" key="5">
    <source>
        <dbReference type="EMBL" id="KAK2180676.1"/>
    </source>
</evidence>
<dbReference type="EMBL" id="JAODUO010000432">
    <property type="protein sequence ID" value="KAK2180676.1"/>
    <property type="molecule type" value="Genomic_DNA"/>
</dbReference>
<organism evidence="5 6">
    <name type="scientific">Ridgeia piscesae</name>
    <name type="common">Tubeworm</name>
    <dbReference type="NCBI Taxonomy" id="27915"/>
    <lineage>
        <taxon>Eukaryota</taxon>
        <taxon>Metazoa</taxon>
        <taxon>Spiralia</taxon>
        <taxon>Lophotrochozoa</taxon>
        <taxon>Annelida</taxon>
        <taxon>Polychaeta</taxon>
        <taxon>Sedentaria</taxon>
        <taxon>Canalipalpata</taxon>
        <taxon>Sabellida</taxon>
        <taxon>Siboglinidae</taxon>
        <taxon>Ridgeia</taxon>
    </lineage>
</organism>
<feature type="chain" id="PRO_5042203461" description="LamG-like jellyroll fold domain-containing protein" evidence="3">
    <location>
        <begin position="17"/>
        <end position="353"/>
    </location>
</feature>
<comment type="caution">
    <text evidence="5">The sequence shown here is derived from an EMBL/GenBank/DDBJ whole genome shotgun (WGS) entry which is preliminary data.</text>
</comment>
<feature type="signal peptide" evidence="3">
    <location>
        <begin position="1"/>
        <end position="16"/>
    </location>
</feature>
<evidence type="ECO:0000256" key="2">
    <source>
        <dbReference type="ARBA" id="ARBA00023157"/>
    </source>
</evidence>
<accession>A0AAD9L0A7</accession>
<evidence type="ECO:0000313" key="6">
    <source>
        <dbReference type="Proteomes" id="UP001209878"/>
    </source>
</evidence>
<evidence type="ECO:0000256" key="1">
    <source>
        <dbReference type="ARBA" id="ARBA00022729"/>
    </source>
</evidence>
<dbReference type="AlphaFoldDB" id="A0AAD9L0A7"/>
<gene>
    <name evidence="5" type="ORF">NP493_432g02019</name>
</gene>
<dbReference type="SUPFAM" id="SSF49899">
    <property type="entry name" value="Concanavalin A-like lectins/glucanases"/>
    <property type="match status" value="1"/>
</dbReference>
<name>A0AAD9L0A7_RIDPI</name>
<dbReference type="InterPro" id="IPR006558">
    <property type="entry name" value="LamG-like"/>
</dbReference>
<dbReference type="Proteomes" id="UP001209878">
    <property type="component" value="Unassembled WGS sequence"/>
</dbReference>
<keyword evidence="6" id="KW-1185">Reference proteome</keyword>
<evidence type="ECO:0000256" key="3">
    <source>
        <dbReference type="SAM" id="SignalP"/>
    </source>
</evidence>
<dbReference type="InterPro" id="IPR013320">
    <property type="entry name" value="ConA-like_dom_sf"/>
</dbReference>